<name>A0ABZ0LSD7_9ACTN</name>
<dbReference type="Proteomes" id="UP001301731">
    <property type="component" value="Chromosome"/>
</dbReference>
<feature type="chain" id="PRO_5046920735" description="Lipoprotein" evidence="2">
    <location>
        <begin position="31"/>
        <end position="196"/>
    </location>
</feature>
<proteinExistence type="predicted"/>
<protein>
    <recommendedName>
        <fullName evidence="5">Lipoprotein</fullName>
    </recommendedName>
</protein>
<evidence type="ECO:0008006" key="5">
    <source>
        <dbReference type="Google" id="ProtNLM"/>
    </source>
</evidence>
<evidence type="ECO:0000313" key="3">
    <source>
        <dbReference type="EMBL" id="WOX22354.1"/>
    </source>
</evidence>
<evidence type="ECO:0000256" key="2">
    <source>
        <dbReference type="SAM" id="SignalP"/>
    </source>
</evidence>
<keyword evidence="2" id="KW-0732">Signal</keyword>
<evidence type="ECO:0000313" key="4">
    <source>
        <dbReference type="Proteomes" id="UP001301731"/>
    </source>
</evidence>
<sequence length="196" mass="20642">MSIRHVRTTRRAGAAALLAAALAFSLTACGEDPGTSKENASSSSSSGKQQPSKSGDGKTYPDNSKVVATLKGNDGIEMVIHEVKRDAGGFVTVSGAFKNTTQNAYTTPIQWSGQEQDVAGSGRSVAAMTLVDSKEKKRYYVLRDTDNRPLTTAGFDPSIAAGATFQFFAQFPAPPTSTTTVDLQFPGFPNAPIEIS</sequence>
<feature type="signal peptide" evidence="2">
    <location>
        <begin position="1"/>
        <end position="30"/>
    </location>
</feature>
<evidence type="ECO:0000256" key="1">
    <source>
        <dbReference type="SAM" id="MobiDB-lite"/>
    </source>
</evidence>
<feature type="compositionally biased region" description="Low complexity" evidence="1">
    <location>
        <begin position="41"/>
        <end position="54"/>
    </location>
</feature>
<accession>A0ABZ0LSD7</accession>
<organism evidence="3 4">
    <name type="scientific">Streptomyces solicathayae</name>
    <dbReference type="NCBI Taxonomy" id="3081768"/>
    <lineage>
        <taxon>Bacteria</taxon>
        <taxon>Bacillati</taxon>
        <taxon>Actinomycetota</taxon>
        <taxon>Actinomycetes</taxon>
        <taxon>Kitasatosporales</taxon>
        <taxon>Streptomycetaceae</taxon>
        <taxon>Streptomyces</taxon>
    </lineage>
</organism>
<dbReference type="EMBL" id="CP137573">
    <property type="protein sequence ID" value="WOX22354.1"/>
    <property type="molecule type" value="Genomic_DNA"/>
</dbReference>
<keyword evidence="4" id="KW-1185">Reference proteome</keyword>
<feature type="region of interest" description="Disordered" evidence="1">
    <location>
        <begin position="32"/>
        <end position="65"/>
    </location>
</feature>
<gene>
    <name evidence="3" type="ORF">R2D22_13495</name>
</gene>
<dbReference type="RefSeq" id="WP_318103388.1">
    <property type="nucleotide sequence ID" value="NZ_CP137573.1"/>
</dbReference>
<dbReference type="PROSITE" id="PS51257">
    <property type="entry name" value="PROKAR_LIPOPROTEIN"/>
    <property type="match status" value="1"/>
</dbReference>
<reference evidence="3 4" key="1">
    <citation type="submission" date="2023-10" db="EMBL/GenBank/DDBJ databases">
        <title>The genome sequence of Streptomyces sp. HUAS YS2.</title>
        <authorList>
            <person name="Mo P."/>
        </authorList>
    </citation>
    <scope>NUCLEOTIDE SEQUENCE [LARGE SCALE GENOMIC DNA]</scope>
    <source>
        <strain evidence="3 4">HUAS YS2</strain>
    </source>
</reference>